<dbReference type="InterPro" id="IPR046880">
    <property type="entry name" value="TPR-S"/>
</dbReference>
<proteinExistence type="predicted"/>
<reference evidence="1" key="1">
    <citation type="submission" date="2016-10" db="EMBL/GenBank/DDBJ databases">
        <authorList>
            <person name="de Groot N.N."/>
        </authorList>
    </citation>
    <scope>NUCLEOTIDE SEQUENCE</scope>
</reference>
<accession>A0A1W1BS43</accession>
<dbReference type="Pfam" id="PF20308">
    <property type="entry name" value="TPR-S"/>
    <property type="match status" value="1"/>
</dbReference>
<protein>
    <submittedName>
        <fullName evidence="1">Uncharacterized protein</fullName>
    </submittedName>
</protein>
<gene>
    <name evidence="1" type="ORF">MNB_SV-12-208</name>
</gene>
<dbReference type="EMBL" id="FPHE01000068">
    <property type="protein sequence ID" value="SFV56343.1"/>
    <property type="molecule type" value="Genomic_DNA"/>
</dbReference>
<organism evidence="1">
    <name type="scientific">hydrothermal vent metagenome</name>
    <dbReference type="NCBI Taxonomy" id="652676"/>
    <lineage>
        <taxon>unclassified sequences</taxon>
        <taxon>metagenomes</taxon>
        <taxon>ecological metagenomes</taxon>
    </lineage>
</organism>
<evidence type="ECO:0000313" key="1">
    <source>
        <dbReference type="EMBL" id="SFV56343.1"/>
    </source>
</evidence>
<name>A0A1W1BS43_9ZZZZ</name>
<dbReference type="AlphaFoldDB" id="A0A1W1BS43"/>
<sequence>MVALVEDEKPSKKEQKRLVKAIGFLVEPNLDVLMREMAQDQELREKFKQSAKEFSKYIKDRAKESAKNQLIALGIDVSLLEPYIKKSVDKIFTKGGQTVNTWEKQKGNIPNSEVKRALSQMFGMQYLIWEKSYPDVQSFKNDIKTLEKPKESDLKNQEESLDRKILGEIIPLPLDEESELEFLSQVLPIQIPANLSSFSANFIFNLAKLLKSHEQVSDALYALESLEERVEPFIFYYRKQIQHLKAVLLSHRTIKRWDDAIVELRYLYADGYHFQEPEILTLLASNYKRKALYHPNGTLNHKEQVDINLLQQANELYEDAYNLSKKDRYYHAINRAYMMLIIDAIEGNNEKQKRQIEIVTLYNELLKSGFPSDKTDWWQVTTQIEFLILMQRDSEALDVFEGYSFTPKAFEVDATIRQLEIYTHFTGDVVSGDFLEVLRQL</sequence>